<comment type="caution">
    <text evidence="1">The sequence shown here is derived from an EMBL/GenBank/DDBJ whole genome shotgun (WGS) entry which is preliminary data.</text>
</comment>
<proteinExistence type="predicted"/>
<dbReference type="Proteomes" id="UP000499080">
    <property type="component" value="Unassembled WGS sequence"/>
</dbReference>
<evidence type="ECO:0000313" key="2">
    <source>
        <dbReference type="Proteomes" id="UP000499080"/>
    </source>
</evidence>
<dbReference type="EMBL" id="BGPR01033322">
    <property type="protein sequence ID" value="GBO07207.1"/>
    <property type="molecule type" value="Genomic_DNA"/>
</dbReference>
<gene>
    <name evidence="1" type="ORF">AVEN_263073_1</name>
</gene>
<dbReference type="AlphaFoldDB" id="A0A4Y2U6I8"/>
<organism evidence="1 2">
    <name type="scientific">Araneus ventricosus</name>
    <name type="common">Orbweaver spider</name>
    <name type="synonym">Epeira ventricosa</name>
    <dbReference type="NCBI Taxonomy" id="182803"/>
    <lineage>
        <taxon>Eukaryota</taxon>
        <taxon>Metazoa</taxon>
        <taxon>Ecdysozoa</taxon>
        <taxon>Arthropoda</taxon>
        <taxon>Chelicerata</taxon>
        <taxon>Arachnida</taxon>
        <taxon>Araneae</taxon>
        <taxon>Araneomorphae</taxon>
        <taxon>Entelegynae</taxon>
        <taxon>Araneoidea</taxon>
        <taxon>Araneidae</taxon>
        <taxon>Araneus</taxon>
    </lineage>
</organism>
<sequence length="133" mass="15138">MPSVFTFRATQPPVIGAMAKITLLHRVAYEKAAPSSGLTSLGMKIRNRHIETSVYKNVQELQSSWKTNRKRRTCPTENLFALPNGVTPEVIEGHQCPRAGRSEDLFVVVWKELVFWHNEKNSFRSQQSLEAEV</sequence>
<evidence type="ECO:0000313" key="1">
    <source>
        <dbReference type="EMBL" id="GBO07207.1"/>
    </source>
</evidence>
<accession>A0A4Y2U6I8</accession>
<reference evidence="1 2" key="1">
    <citation type="journal article" date="2019" name="Sci. Rep.">
        <title>Orb-weaving spider Araneus ventricosus genome elucidates the spidroin gene catalogue.</title>
        <authorList>
            <person name="Kono N."/>
            <person name="Nakamura H."/>
            <person name="Ohtoshi R."/>
            <person name="Moran D.A.P."/>
            <person name="Shinohara A."/>
            <person name="Yoshida Y."/>
            <person name="Fujiwara M."/>
            <person name="Mori M."/>
            <person name="Tomita M."/>
            <person name="Arakawa K."/>
        </authorList>
    </citation>
    <scope>NUCLEOTIDE SEQUENCE [LARGE SCALE GENOMIC DNA]</scope>
</reference>
<keyword evidence="2" id="KW-1185">Reference proteome</keyword>
<name>A0A4Y2U6I8_ARAVE</name>
<protein>
    <submittedName>
        <fullName evidence="1">Uncharacterized protein</fullName>
    </submittedName>
</protein>